<dbReference type="InterPro" id="IPR008397">
    <property type="entry name" value="Alginate_lyase_dom"/>
</dbReference>
<evidence type="ECO:0000259" key="4">
    <source>
        <dbReference type="PROSITE" id="PS51272"/>
    </source>
</evidence>
<accession>A0A4P8XP34</accession>
<protein>
    <recommendedName>
        <fullName evidence="4">SLH domain-containing protein</fullName>
    </recommendedName>
</protein>
<dbReference type="SUPFAM" id="SSF48230">
    <property type="entry name" value="Chondroitin AC/alginate lyase"/>
    <property type="match status" value="2"/>
</dbReference>
<dbReference type="KEGG" id="palo:E6C60_3334"/>
<dbReference type="PANTHER" id="PTHR43308">
    <property type="entry name" value="OUTER MEMBRANE PROTEIN ALPHA-RELATED"/>
    <property type="match status" value="1"/>
</dbReference>
<dbReference type="Pfam" id="PF05426">
    <property type="entry name" value="Alginate_lyase"/>
    <property type="match status" value="2"/>
</dbReference>
<evidence type="ECO:0000256" key="3">
    <source>
        <dbReference type="SAM" id="MobiDB-lite"/>
    </source>
</evidence>
<dbReference type="GO" id="GO:0016829">
    <property type="term" value="F:lyase activity"/>
    <property type="evidence" value="ECO:0007669"/>
    <property type="project" value="UniProtKB-KW"/>
</dbReference>
<evidence type="ECO:0000256" key="1">
    <source>
        <dbReference type="ARBA" id="ARBA00022729"/>
    </source>
</evidence>
<keyword evidence="6" id="KW-1185">Reference proteome</keyword>
<organism evidence="5 6">
    <name type="scientific">Paenibacillus algicola</name>
    <dbReference type="NCBI Taxonomy" id="2565926"/>
    <lineage>
        <taxon>Bacteria</taxon>
        <taxon>Bacillati</taxon>
        <taxon>Bacillota</taxon>
        <taxon>Bacilli</taxon>
        <taxon>Bacillales</taxon>
        <taxon>Paenibacillaceae</taxon>
        <taxon>Paenibacillus</taxon>
    </lineage>
</organism>
<dbReference type="Pfam" id="PF20578">
    <property type="entry name" value="aBig_2"/>
    <property type="match status" value="1"/>
</dbReference>
<feature type="domain" description="SLH" evidence="4">
    <location>
        <begin position="1481"/>
        <end position="1544"/>
    </location>
</feature>
<keyword evidence="1" id="KW-0732">Signal</keyword>
<dbReference type="Gene3D" id="1.50.10.100">
    <property type="entry name" value="Chondroitin AC/alginate lyase"/>
    <property type="match status" value="2"/>
</dbReference>
<proteinExistence type="predicted"/>
<feature type="compositionally biased region" description="Polar residues" evidence="3">
    <location>
        <begin position="1183"/>
        <end position="1193"/>
    </location>
</feature>
<dbReference type="PANTHER" id="PTHR43308:SF5">
    <property type="entry name" value="S-LAYER PROTEIN _ PEPTIDOGLYCAN ENDO-BETA-N-ACETYLGLUCOSAMINIDASE"/>
    <property type="match status" value="1"/>
</dbReference>
<dbReference type="EMBL" id="CP040396">
    <property type="protein sequence ID" value="QCT04045.1"/>
    <property type="molecule type" value="Genomic_DNA"/>
</dbReference>
<dbReference type="InterPro" id="IPR001119">
    <property type="entry name" value="SLH_dom"/>
</dbReference>
<name>A0A4P8XP34_9BACL</name>
<dbReference type="InterPro" id="IPR046780">
    <property type="entry name" value="aBig_2"/>
</dbReference>
<feature type="domain" description="SLH" evidence="4">
    <location>
        <begin position="1552"/>
        <end position="1611"/>
    </location>
</feature>
<feature type="domain" description="SLH" evidence="4">
    <location>
        <begin position="1421"/>
        <end position="1480"/>
    </location>
</feature>
<evidence type="ECO:0000313" key="5">
    <source>
        <dbReference type="EMBL" id="QCT04045.1"/>
    </source>
</evidence>
<dbReference type="Proteomes" id="UP000300879">
    <property type="component" value="Chromosome"/>
</dbReference>
<dbReference type="PROSITE" id="PS51272">
    <property type="entry name" value="SLH"/>
    <property type="match status" value="3"/>
</dbReference>
<gene>
    <name evidence="5" type="ORF">E6C60_3334</name>
</gene>
<evidence type="ECO:0000313" key="6">
    <source>
        <dbReference type="Proteomes" id="UP000300879"/>
    </source>
</evidence>
<dbReference type="Pfam" id="PF00395">
    <property type="entry name" value="SLH"/>
    <property type="match status" value="3"/>
</dbReference>
<keyword evidence="2" id="KW-0456">Lyase</keyword>
<sequence>MLFDESYNDVQGNLSMDWTVKNGEGYTHEYMELYRSEGDSSGKALKRQFSEDATGIVTIDLEFANSSTDGGAGRAQFNLAAKSAQGSSNTVLSMQHQGNEVKVKTGSSYETLSTVVLEEKAMAKVVVDTVEDKIYVGINSGELKEYPLVNGMDMRQVDSAYWTLADKTKYGVGIRLYAMKASAAVPNTDEFNIQADLDEISIANMWGIVQNFSVPIKGTRNTVFSWTSDHASATVDNTTGVVDITRGDYNQQAKLTVTGTQNGKSAQKEFNLTILGEEVTQERETDLIYVNEERLNLAKREIEANNHTFVEAYKTLVLEADAELAKAIDPVTNKTLIPASGDIHDYYTIASYFWPDPTKEDGLPWIYKDGEFNPTTAGPDTDWKRLREMFKSLDTLTLAYYFTEDQTYINKAKEIVQVWFINEETKVNPNINYGKARPGTEDGTNFAVIDWTDIGKVITAIQMLEKNNLWSDSDRTVMGKWLNEYYTWLTTSEFGIAEDNTTNNHGSNYDYQVVGLMIYLGKINEAEAKIREAMTKRVEAQIDPDGSQPLELKRTKSVSYTVNNLWALVRLADLSRRFTEVDLWTYETEKGVNLKKGYDFVIPYILGEKEWTWKQITGGGVEASLKDWALPMFSRSELMLGEKILPNELNGYHEFSYNDILVYAPLDIDENGAPTEKGLVYLNEERLNLAKREIEANNHTFVEAYKTLVLEADAELAKAIDPVTNKTLIPASGDIHDYYSIAPYWWPNPDTENGMPWIHKDGVLNPITRGSDTDFTRLREMFTSLNTLTLAYYFTEDQKYINKAKEIVQVWFINEETKVNPHVSFGQAIPGKVSGTMFGIIEWTDIGKVITTLQVLEKNQLLAESELASMKDWFNQYLIWLRTSEFGIGASTRTNNHATNYDYQVAGLMIYLGKVNEAEALIEETMIKRIEAHIAPDGSQPEELRRTKSVSYTVNNLWALVRLADLSRRFTNVDLWSYKSDEGVSLKSGYDFVIPYILGEKEWTWEQITGGGVEASLKDWALPMFSRSELMLGEKILPNELNGYHEFSYNDILVYAPLDYVAPIYEIATITDQSATALTQGYESGSQETVTIDVYNNGTRNLSNLKATITGTNFIITQPEGTLDSGAKTSFTVKAKDGLAAGTYTETITISADNLTDVTFNVTQVVSKAAVKPVDSSGGDNTGEPSAPTTSETTGDKAEILINGKIEHLGIAKTAQANGQTVTTIVMDEEKMKQRLEATPKGAVITIPVVTGSEVVIGELNGRMIKNMEAKKAIIELRTELATYTLPAQQIHINDVLERFGVNLALEDIRIKIVIATPTDDMVEVVENMATNRGFSMILPPVNFEVKAVYKDRTEEVSKFNSYVKRSIVIPEGIDPDRITTGLIVEMDGTVRHVPTKVVNKDDRFHVQIKSLTNSTYVVVENRQEFRDLENHWAKDTVNQMASRMIIQGTGHEMFSPDQEITRAEFAAILVKGLGVDLADRTGSFMDVKATDWNSSAINTAYSYNIINGFEDGTFRPNDKVTREQAMVILSRAMVITDLKSKSPTRATSAILSSFQDVSDASTWAMTGIAASVQAELITGRSSMKLVPKGFITRAEVAKMIERLLEKSDLI</sequence>
<dbReference type="InterPro" id="IPR008929">
    <property type="entry name" value="Chondroitin_lyas"/>
</dbReference>
<dbReference type="InterPro" id="IPR051465">
    <property type="entry name" value="Cell_Envelope_Struct_Comp"/>
</dbReference>
<evidence type="ECO:0000256" key="2">
    <source>
        <dbReference type="ARBA" id="ARBA00023239"/>
    </source>
</evidence>
<dbReference type="GO" id="GO:0042597">
    <property type="term" value="C:periplasmic space"/>
    <property type="evidence" value="ECO:0007669"/>
    <property type="project" value="InterPro"/>
</dbReference>
<feature type="region of interest" description="Disordered" evidence="3">
    <location>
        <begin position="1172"/>
        <end position="1196"/>
    </location>
</feature>
<reference evidence="5 6" key="1">
    <citation type="submission" date="2019-05" db="EMBL/GenBank/DDBJ databases">
        <authorList>
            <person name="Chen C."/>
        </authorList>
    </citation>
    <scope>NUCLEOTIDE SEQUENCE [LARGE SCALE GENOMIC DNA]</scope>
    <source>
        <strain evidence="5 6">HB172198</strain>
    </source>
</reference>